<dbReference type="AlphaFoldDB" id="A0A371G453"/>
<evidence type="ECO:0000313" key="2">
    <source>
        <dbReference type="Proteomes" id="UP000257109"/>
    </source>
</evidence>
<gene>
    <name evidence="1" type="ORF">CR513_33461</name>
</gene>
<sequence length="110" mass="13029">MLRIVIIDFLTTLITFLTMPLKDRKRVDPSQFVDGYIHWFHIISHLHLIPPREEDPSKVLRISKLPQSMLDLKMVIDGTDAWNATREILNISRVGTEVDCTYERRRKTRR</sequence>
<protein>
    <submittedName>
        <fullName evidence="1">Uncharacterized protein</fullName>
    </submittedName>
</protein>
<dbReference type="Proteomes" id="UP000257109">
    <property type="component" value="Unassembled WGS sequence"/>
</dbReference>
<keyword evidence="2" id="KW-1185">Reference proteome</keyword>
<name>A0A371G453_MUCPR</name>
<accession>A0A371G453</accession>
<proteinExistence type="predicted"/>
<reference evidence="1" key="1">
    <citation type="submission" date="2018-05" db="EMBL/GenBank/DDBJ databases">
        <title>Draft genome of Mucuna pruriens seed.</title>
        <authorList>
            <person name="Nnadi N.E."/>
            <person name="Vos R."/>
            <person name="Hasami M.H."/>
            <person name="Devisetty U.K."/>
            <person name="Aguiy J.C."/>
        </authorList>
    </citation>
    <scope>NUCLEOTIDE SEQUENCE [LARGE SCALE GENOMIC DNA]</scope>
    <source>
        <strain evidence="1">JCA_2017</strain>
    </source>
</reference>
<dbReference type="EMBL" id="QJKJ01006814">
    <property type="protein sequence ID" value="RDX85366.1"/>
    <property type="molecule type" value="Genomic_DNA"/>
</dbReference>
<organism evidence="1 2">
    <name type="scientific">Mucuna pruriens</name>
    <name type="common">Velvet bean</name>
    <name type="synonym">Dolichos pruriens</name>
    <dbReference type="NCBI Taxonomy" id="157652"/>
    <lineage>
        <taxon>Eukaryota</taxon>
        <taxon>Viridiplantae</taxon>
        <taxon>Streptophyta</taxon>
        <taxon>Embryophyta</taxon>
        <taxon>Tracheophyta</taxon>
        <taxon>Spermatophyta</taxon>
        <taxon>Magnoliopsida</taxon>
        <taxon>eudicotyledons</taxon>
        <taxon>Gunneridae</taxon>
        <taxon>Pentapetalae</taxon>
        <taxon>rosids</taxon>
        <taxon>fabids</taxon>
        <taxon>Fabales</taxon>
        <taxon>Fabaceae</taxon>
        <taxon>Papilionoideae</taxon>
        <taxon>50 kb inversion clade</taxon>
        <taxon>NPAAA clade</taxon>
        <taxon>indigoferoid/millettioid clade</taxon>
        <taxon>Phaseoleae</taxon>
        <taxon>Mucuna</taxon>
    </lineage>
</organism>
<feature type="non-terminal residue" evidence="1">
    <location>
        <position position="1"/>
    </location>
</feature>
<evidence type="ECO:0000313" key="1">
    <source>
        <dbReference type="EMBL" id="RDX85366.1"/>
    </source>
</evidence>
<comment type="caution">
    <text evidence="1">The sequence shown here is derived from an EMBL/GenBank/DDBJ whole genome shotgun (WGS) entry which is preliminary data.</text>
</comment>